<evidence type="ECO:0000313" key="4">
    <source>
        <dbReference type="Proteomes" id="UP000011715"/>
    </source>
</evidence>
<dbReference type="AlphaFoldDB" id="A0A0C4E1A7"/>
<dbReference type="Proteomes" id="UP000011715">
    <property type="component" value="Unassembled WGS sequence"/>
</dbReference>
<reference evidence="3" key="5">
    <citation type="submission" date="2015-06" db="UniProtKB">
        <authorList>
            <consortium name="EnsemblFungi"/>
        </authorList>
    </citation>
    <scope>IDENTIFICATION</scope>
    <source>
        <strain evidence="3">ATCC 64411</strain>
    </source>
</reference>
<feature type="region of interest" description="Disordered" evidence="1">
    <location>
        <begin position="64"/>
        <end position="107"/>
    </location>
</feature>
<gene>
    <name evidence="2" type="ORF">MAPG_06161</name>
</gene>
<dbReference type="EMBL" id="GL876970">
    <property type="protein sequence ID" value="KLU87157.1"/>
    <property type="molecule type" value="Genomic_DNA"/>
</dbReference>
<keyword evidence="4" id="KW-1185">Reference proteome</keyword>
<dbReference type="OrthoDB" id="10561348at2759"/>
<evidence type="ECO:0000256" key="1">
    <source>
        <dbReference type="SAM" id="MobiDB-lite"/>
    </source>
</evidence>
<evidence type="ECO:0000313" key="3">
    <source>
        <dbReference type="EnsemblFungi" id="MAPG_06161T0"/>
    </source>
</evidence>
<name>A0A0C4E1A7_MAGP6</name>
<protein>
    <submittedName>
        <fullName evidence="2 3">Uncharacterized protein</fullName>
    </submittedName>
</protein>
<accession>A0A0C4E1A7</accession>
<proteinExistence type="predicted"/>
<reference evidence="4" key="1">
    <citation type="submission" date="2010-05" db="EMBL/GenBank/DDBJ databases">
        <title>The genome sequence of Magnaporthe poae strain ATCC 64411.</title>
        <authorList>
            <person name="Ma L.-J."/>
            <person name="Dead R."/>
            <person name="Young S."/>
            <person name="Zeng Q."/>
            <person name="Koehrsen M."/>
            <person name="Alvarado L."/>
            <person name="Berlin A."/>
            <person name="Chapman S.B."/>
            <person name="Chen Z."/>
            <person name="Freedman E."/>
            <person name="Gellesch M."/>
            <person name="Goldberg J."/>
            <person name="Griggs A."/>
            <person name="Gujja S."/>
            <person name="Heilman E.R."/>
            <person name="Heiman D."/>
            <person name="Hepburn T."/>
            <person name="Howarth C."/>
            <person name="Jen D."/>
            <person name="Larson L."/>
            <person name="Mehta T."/>
            <person name="Neiman D."/>
            <person name="Pearson M."/>
            <person name="Roberts A."/>
            <person name="Saif S."/>
            <person name="Shea T."/>
            <person name="Shenoy N."/>
            <person name="Sisk P."/>
            <person name="Stolte C."/>
            <person name="Sykes S."/>
            <person name="Walk T."/>
            <person name="White J."/>
            <person name="Yandava C."/>
            <person name="Haas B."/>
            <person name="Nusbaum C."/>
            <person name="Birren B."/>
        </authorList>
    </citation>
    <scope>NUCLEOTIDE SEQUENCE [LARGE SCALE GENOMIC DNA]</scope>
    <source>
        <strain evidence="4">ATCC 64411 / 73-15</strain>
    </source>
</reference>
<reference evidence="3" key="4">
    <citation type="journal article" date="2015" name="G3 (Bethesda)">
        <title>Genome sequences of three phytopathogenic species of the Magnaporthaceae family of fungi.</title>
        <authorList>
            <person name="Okagaki L.H."/>
            <person name="Nunes C.C."/>
            <person name="Sailsbery J."/>
            <person name="Clay B."/>
            <person name="Brown D."/>
            <person name="John T."/>
            <person name="Oh Y."/>
            <person name="Young N."/>
            <person name="Fitzgerald M."/>
            <person name="Haas B.J."/>
            <person name="Zeng Q."/>
            <person name="Young S."/>
            <person name="Adiconis X."/>
            <person name="Fan L."/>
            <person name="Levin J.Z."/>
            <person name="Mitchell T.K."/>
            <person name="Okubara P.A."/>
            <person name="Farman M.L."/>
            <person name="Kohn L.M."/>
            <person name="Birren B."/>
            <person name="Ma L.-J."/>
            <person name="Dean R.A."/>
        </authorList>
    </citation>
    <scope>NUCLEOTIDE SEQUENCE</scope>
    <source>
        <strain evidence="3">ATCC 64411 / 73-15</strain>
    </source>
</reference>
<dbReference type="eggNOG" id="ENOG502RN8N">
    <property type="taxonomic scope" value="Eukaryota"/>
</dbReference>
<dbReference type="EMBL" id="ADBL01001481">
    <property type="status" value="NOT_ANNOTATED_CDS"/>
    <property type="molecule type" value="Genomic_DNA"/>
</dbReference>
<reference evidence="2" key="3">
    <citation type="submission" date="2011-03" db="EMBL/GenBank/DDBJ databases">
        <title>Annotation of Magnaporthe poae ATCC 64411.</title>
        <authorList>
            <person name="Ma L.-J."/>
            <person name="Dead R."/>
            <person name="Young S.K."/>
            <person name="Zeng Q."/>
            <person name="Gargeya S."/>
            <person name="Fitzgerald M."/>
            <person name="Haas B."/>
            <person name="Abouelleil A."/>
            <person name="Alvarado L."/>
            <person name="Arachchi H.M."/>
            <person name="Berlin A."/>
            <person name="Brown A."/>
            <person name="Chapman S.B."/>
            <person name="Chen Z."/>
            <person name="Dunbar C."/>
            <person name="Freedman E."/>
            <person name="Gearin G."/>
            <person name="Gellesch M."/>
            <person name="Goldberg J."/>
            <person name="Griggs A."/>
            <person name="Gujja S."/>
            <person name="Heiman D."/>
            <person name="Howarth C."/>
            <person name="Larson L."/>
            <person name="Lui A."/>
            <person name="MacDonald P.J.P."/>
            <person name="Mehta T."/>
            <person name="Montmayeur A."/>
            <person name="Murphy C."/>
            <person name="Neiman D."/>
            <person name="Pearson M."/>
            <person name="Priest M."/>
            <person name="Roberts A."/>
            <person name="Saif S."/>
            <person name="Shea T."/>
            <person name="Shenoy N."/>
            <person name="Sisk P."/>
            <person name="Stolte C."/>
            <person name="Sykes S."/>
            <person name="Yandava C."/>
            <person name="Wortman J."/>
            <person name="Nusbaum C."/>
            <person name="Birren B."/>
        </authorList>
    </citation>
    <scope>NUCLEOTIDE SEQUENCE</scope>
    <source>
        <strain evidence="2">ATCC 64411</strain>
    </source>
</reference>
<reference evidence="2" key="2">
    <citation type="submission" date="2010-05" db="EMBL/GenBank/DDBJ databases">
        <title>The Genome Sequence of Magnaporthe poae strain ATCC 64411.</title>
        <authorList>
            <consortium name="The Broad Institute Genome Sequencing Platform"/>
            <consortium name="Broad Institute Genome Sequencing Center for Infectious Disease"/>
            <person name="Ma L.-J."/>
            <person name="Dead R."/>
            <person name="Young S."/>
            <person name="Zeng Q."/>
            <person name="Koehrsen M."/>
            <person name="Alvarado L."/>
            <person name="Berlin A."/>
            <person name="Chapman S.B."/>
            <person name="Chen Z."/>
            <person name="Freedman E."/>
            <person name="Gellesch M."/>
            <person name="Goldberg J."/>
            <person name="Griggs A."/>
            <person name="Gujja S."/>
            <person name="Heilman E.R."/>
            <person name="Heiman D."/>
            <person name="Hepburn T."/>
            <person name="Howarth C."/>
            <person name="Jen D."/>
            <person name="Larson L."/>
            <person name="Mehta T."/>
            <person name="Neiman D."/>
            <person name="Pearson M."/>
            <person name="Roberts A."/>
            <person name="Saif S."/>
            <person name="Shea T."/>
            <person name="Shenoy N."/>
            <person name="Sisk P."/>
            <person name="Stolte C."/>
            <person name="Sykes S."/>
            <person name="Walk T."/>
            <person name="White J."/>
            <person name="Yandava C."/>
            <person name="Haas B."/>
            <person name="Nusbaum C."/>
            <person name="Birren B."/>
        </authorList>
    </citation>
    <scope>NUCLEOTIDE SEQUENCE</scope>
    <source>
        <strain evidence="2">ATCC 64411</strain>
    </source>
</reference>
<organism evidence="3 4">
    <name type="scientific">Magnaporthiopsis poae (strain ATCC 64411 / 73-15)</name>
    <name type="common">Kentucky bluegrass fungus</name>
    <name type="synonym">Magnaporthe poae</name>
    <dbReference type="NCBI Taxonomy" id="644358"/>
    <lineage>
        <taxon>Eukaryota</taxon>
        <taxon>Fungi</taxon>
        <taxon>Dikarya</taxon>
        <taxon>Ascomycota</taxon>
        <taxon>Pezizomycotina</taxon>
        <taxon>Sordariomycetes</taxon>
        <taxon>Sordariomycetidae</taxon>
        <taxon>Magnaporthales</taxon>
        <taxon>Magnaporthaceae</taxon>
        <taxon>Magnaporthiopsis</taxon>
    </lineage>
</organism>
<sequence length="124" mass="13784">MPPASFVLQPPPKTLFSRISRYSGSARYSKRSTGLTMLDEMQFSAYCKLSSGAKSPVSDKANQILGKRDDEPTLAKPAPAFEKTTSPRSPFKKITSPKSPFRMLGRFPTRDEWKSGRVANGHYP</sequence>
<dbReference type="EnsemblFungi" id="MAPG_06161T0">
    <property type="protein sequence ID" value="MAPG_06161T0"/>
    <property type="gene ID" value="MAPG_06161"/>
</dbReference>
<dbReference type="VEuPathDB" id="FungiDB:MAPG_06161"/>
<evidence type="ECO:0000313" key="2">
    <source>
        <dbReference type="EMBL" id="KLU87157.1"/>
    </source>
</evidence>